<evidence type="ECO:0000256" key="5">
    <source>
        <dbReference type="SAM" id="SignalP"/>
    </source>
</evidence>
<evidence type="ECO:0000313" key="8">
    <source>
        <dbReference type="Proteomes" id="UP000234661"/>
    </source>
</evidence>
<feature type="domain" description="Fimbrial-type adhesion" evidence="6">
    <location>
        <begin position="28"/>
        <end position="167"/>
    </location>
</feature>
<feature type="chain" id="PRO_5043156546" evidence="5">
    <location>
        <begin position="24"/>
        <end position="168"/>
    </location>
</feature>
<dbReference type="PANTHER" id="PTHR33420:SF3">
    <property type="entry name" value="FIMBRIAL SUBUNIT ELFA"/>
    <property type="match status" value="1"/>
</dbReference>
<dbReference type="GO" id="GO:0043709">
    <property type="term" value="P:cell adhesion involved in single-species biofilm formation"/>
    <property type="evidence" value="ECO:0007669"/>
    <property type="project" value="TreeGrafter"/>
</dbReference>
<name>A0A2J4ZT10_9ENTR</name>
<comment type="similarity">
    <text evidence="2">Belongs to the fimbrial protein family.</text>
</comment>
<dbReference type="InterPro" id="IPR050263">
    <property type="entry name" value="Bact_Fimbrial_Adh_Pro"/>
</dbReference>
<dbReference type="GO" id="GO:0009289">
    <property type="term" value="C:pilus"/>
    <property type="evidence" value="ECO:0007669"/>
    <property type="project" value="UniProtKB-SubCell"/>
</dbReference>
<dbReference type="Proteomes" id="UP000234661">
    <property type="component" value="Unassembled WGS sequence"/>
</dbReference>
<keyword evidence="3 5" id="KW-0732">Signal</keyword>
<proteinExistence type="inferred from homology"/>
<accession>A0A2J4ZT10</accession>
<dbReference type="Pfam" id="PF00419">
    <property type="entry name" value="Fimbrial"/>
    <property type="match status" value="1"/>
</dbReference>
<reference evidence="7 8" key="1">
    <citation type="submission" date="2017-11" db="EMBL/GenBank/DDBJ databases">
        <authorList>
            <person name="Han C.G."/>
        </authorList>
    </citation>
    <scope>NUCLEOTIDE SEQUENCE [LARGE SCALE GENOMIC DNA]</scope>
    <source>
        <strain evidence="7 8">A2</strain>
    </source>
</reference>
<dbReference type="InterPro" id="IPR000259">
    <property type="entry name" value="Adhesion_dom_fimbrial"/>
</dbReference>
<evidence type="ECO:0000313" key="7">
    <source>
        <dbReference type="EMBL" id="PLM66186.1"/>
    </source>
</evidence>
<dbReference type="InterPro" id="IPR036937">
    <property type="entry name" value="Adhesion_dom_fimbrial_sf"/>
</dbReference>
<comment type="subcellular location">
    <subcellularLocation>
        <location evidence="1">Fimbrium</location>
    </subcellularLocation>
</comment>
<sequence length="168" mass="17580">MNMFLRLFFLPLLLLAIASLAEADGGNIHITGNLTAQSCTVDGATDFTLSLGTVDRADLPSVGSTANQVGLNIPLSCISGTKVIIQIDGTSVSDNNTVMVNTGTAEGVGTQLLEPNNNNRPVPLGSSWTIIENSQTSEVITLGARFYRTGDVVPGTVNATATYTLSYE</sequence>
<keyword evidence="4" id="KW-0281">Fimbrium</keyword>
<organism evidence="7 8">
    <name type="scientific">Klebsiella michiganensis</name>
    <dbReference type="NCBI Taxonomy" id="1134687"/>
    <lineage>
        <taxon>Bacteria</taxon>
        <taxon>Pseudomonadati</taxon>
        <taxon>Pseudomonadota</taxon>
        <taxon>Gammaproteobacteria</taxon>
        <taxon>Enterobacterales</taxon>
        <taxon>Enterobacteriaceae</taxon>
        <taxon>Klebsiella/Raoultella group</taxon>
        <taxon>Klebsiella</taxon>
    </lineage>
</organism>
<dbReference type="AlphaFoldDB" id="A0A2J4ZT10"/>
<dbReference type="SUPFAM" id="SSF49401">
    <property type="entry name" value="Bacterial adhesins"/>
    <property type="match status" value="1"/>
</dbReference>
<gene>
    <name evidence="7" type="ORF">CWM85_09270</name>
</gene>
<dbReference type="PANTHER" id="PTHR33420">
    <property type="entry name" value="FIMBRIAL SUBUNIT ELFA-RELATED"/>
    <property type="match status" value="1"/>
</dbReference>
<evidence type="ECO:0000256" key="4">
    <source>
        <dbReference type="ARBA" id="ARBA00023263"/>
    </source>
</evidence>
<dbReference type="Gene3D" id="2.60.40.1090">
    <property type="entry name" value="Fimbrial-type adhesion domain"/>
    <property type="match status" value="1"/>
</dbReference>
<dbReference type="InterPro" id="IPR008966">
    <property type="entry name" value="Adhesion_dom_sf"/>
</dbReference>
<protein>
    <submittedName>
        <fullName evidence="7">Type 1 fimbrial protein</fullName>
    </submittedName>
</protein>
<evidence type="ECO:0000256" key="1">
    <source>
        <dbReference type="ARBA" id="ARBA00004561"/>
    </source>
</evidence>
<evidence type="ECO:0000259" key="6">
    <source>
        <dbReference type="Pfam" id="PF00419"/>
    </source>
</evidence>
<feature type="signal peptide" evidence="5">
    <location>
        <begin position="1"/>
        <end position="23"/>
    </location>
</feature>
<evidence type="ECO:0000256" key="3">
    <source>
        <dbReference type="ARBA" id="ARBA00022729"/>
    </source>
</evidence>
<dbReference type="EMBL" id="PIET01000186">
    <property type="protein sequence ID" value="PLM66186.1"/>
    <property type="molecule type" value="Genomic_DNA"/>
</dbReference>
<reference evidence="7 8" key="2">
    <citation type="submission" date="2018-01" db="EMBL/GenBank/DDBJ databases">
        <title>Genomic study of Klebsiella pneumoniae.</title>
        <authorList>
            <person name="Yang Y."/>
            <person name="Bicalho R."/>
        </authorList>
    </citation>
    <scope>NUCLEOTIDE SEQUENCE [LARGE SCALE GENOMIC DNA]</scope>
    <source>
        <strain evidence="7 8">A2</strain>
    </source>
</reference>
<comment type="caution">
    <text evidence="7">The sequence shown here is derived from an EMBL/GenBank/DDBJ whole genome shotgun (WGS) entry which is preliminary data.</text>
</comment>
<evidence type="ECO:0000256" key="2">
    <source>
        <dbReference type="ARBA" id="ARBA00006671"/>
    </source>
</evidence>